<name>A0A316UDL8_9BASI</name>
<dbReference type="RefSeq" id="XP_025350466.1">
    <property type="nucleotide sequence ID" value="XM_025489116.1"/>
</dbReference>
<evidence type="ECO:0000313" key="3">
    <source>
        <dbReference type="Proteomes" id="UP000245942"/>
    </source>
</evidence>
<feature type="region of interest" description="Disordered" evidence="1">
    <location>
        <begin position="599"/>
        <end position="761"/>
    </location>
</feature>
<feature type="region of interest" description="Disordered" evidence="1">
    <location>
        <begin position="1"/>
        <end position="35"/>
    </location>
</feature>
<dbReference type="AlphaFoldDB" id="A0A316UDL8"/>
<feature type="compositionally biased region" description="Acidic residues" evidence="1">
    <location>
        <begin position="150"/>
        <end position="166"/>
    </location>
</feature>
<gene>
    <name evidence="2" type="ORF">BCV69DRAFT_115381</name>
</gene>
<feature type="compositionally biased region" description="Acidic residues" evidence="1">
    <location>
        <begin position="749"/>
        <end position="761"/>
    </location>
</feature>
<feature type="compositionally biased region" description="Low complexity" evidence="1">
    <location>
        <begin position="612"/>
        <end position="626"/>
    </location>
</feature>
<organism evidence="2 3">
    <name type="scientific">Pseudomicrostroma glucosiphilum</name>
    <dbReference type="NCBI Taxonomy" id="1684307"/>
    <lineage>
        <taxon>Eukaryota</taxon>
        <taxon>Fungi</taxon>
        <taxon>Dikarya</taxon>
        <taxon>Basidiomycota</taxon>
        <taxon>Ustilaginomycotina</taxon>
        <taxon>Exobasidiomycetes</taxon>
        <taxon>Microstromatales</taxon>
        <taxon>Microstromatales incertae sedis</taxon>
        <taxon>Pseudomicrostroma</taxon>
    </lineage>
</organism>
<evidence type="ECO:0000313" key="2">
    <source>
        <dbReference type="EMBL" id="PWN23306.1"/>
    </source>
</evidence>
<sequence length="761" mass="79230">MSLAHSPRSASPAVSSYTLEEPGTSSECEDDPDDQMSLLAAQPRSATCSRPPCLKRASELGCSSTSVQPSLAATSVGRPAVASVFSFAAPRSFPSAPAFKRQVTFDAAPPEAFVTFHPEDYDRTQIEITQGGSDLDLRLPTKCKRYNGEGGEEEEEASEVEDDASEDGSARGSSRDSGAGWACLKSGSVVGSVGGTLTAGIPRPPVDPSVVSLPVHGFKSFGGFGQHPKTNQVDEHTSQSLSDTMSDDGIGSDVESSDNGAAAMEAAALASKSPNVTPRASPRIVPRWARCTGYFDEAASANTDMEHEMPSGRQQAPELKDITPVATPPLVKEAQSPQQAQRLMTGDLEMASEGSTSLYGFQEMHSPMEVDQSSPNLANRSSDTETLWSGGSSSPTQRGDGSQAHPSEASRSTKGGSTDAAVTHNSEGTPAQGEVVSAFASLHCQDSSGEGHSSSNESQACHSSPSPMSSRCSSTDPWSNLSSEDEGARSPAHGLWSSCTSPDMMPFKTATSSEPKSAHLHVAPDQYSSISTGGAAPQTKTYTHSPSMMQSAFFTVPAVDDADVSGEAMTHSRDGTSLLLPGPQKSVLRSALTRLEAEMAGTGGSSVDRSGDVTSSSSCISSGCTSADEDGVASTSRLSASGAGKPRRKSSLSSSFGEEACRTSGEGGRRERRSSRPGHCSRKSSLSTGREEDEGGRSGSHSPSPSPDTEEPMPSRKRHGSKSSRSGSGSSSTRSGSSSRIRMTRDREETEIEDEGALGGF</sequence>
<feature type="compositionally biased region" description="Low complexity" evidence="1">
    <location>
        <begin position="723"/>
        <end position="741"/>
    </location>
</feature>
<feature type="region of interest" description="Disordered" evidence="1">
    <location>
        <begin position="221"/>
        <end position="262"/>
    </location>
</feature>
<accession>A0A316UDL8</accession>
<feature type="region of interest" description="Disordered" evidence="1">
    <location>
        <begin position="300"/>
        <end position="544"/>
    </location>
</feature>
<dbReference type="GeneID" id="37010850"/>
<dbReference type="EMBL" id="KZ819322">
    <property type="protein sequence ID" value="PWN23306.1"/>
    <property type="molecule type" value="Genomic_DNA"/>
</dbReference>
<feature type="compositionally biased region" description="Basic residues" evidence="1">
    <location>
        <begin position="670"/>
        <end position="682"/>
    </location>
</feature>
<protein>
    <submittedName>
        <fullName evidence="2">Uncharacterized protein</fullName>
    </submittedName>
</protein>
<feature type="compositionally biased region" description="Low complexity" evidence="1">
    <location>
        <begin position="447"/>
        <end position="474"/>
    </location>
</feature>
<feature type="compositionally biased region" description="Low complexity" evidence="1">
    <location>
        <begin position="170"/>
        <end position="179"/>
    </location>
</feature>
<keyword evidence="3" id="KW-1185">Reference proteome</keyword>
<feature type="compositionally biased region" description="Polar residues" evidence="1">
    <location>
        <begin position="371"/>
        <end position="400"/>
    </location>
</feature>
<feature type="compositionally biased region" description="Polar residues" evidence="1">
    <location>
        <begin position="526"/>
        <end position="544"/>
    </location>
</feature>
<dbReference type="Proteomes" id="UP000245942">
    <property type="component" value="Unassembled WGS sequence"/>
</dbReference>
<proteinExistence type="predicted"/>
<feature type="compositionally biased region" description="Polar residues" evidence="1">
    <location>
        <begin position="8"/>
        <end position="26"/>
    </location>
</feature>
<reference evidence="2 3" key="1">
    <citation type="journal article" date="2018" name="Mol. Biol. Evol.">
        <title>Broad Genomic Sampling Reveals a Smut Pathogenic Ancestry of the Fungal Clade Ustilaginomycotina.</title>
        <authorList>
            <person name="Kijpornyongpan T."/>
            <person name="Mondo S.J."/>
            <person name="Barry K."/>
            <person name="Sandor L."/>
            <person name="Lee J."/>
            <person name="Lipzen A."/>
            <person name="Pangilinan J."/>
            <person name="LaButti K."/>
            <person name="Hainaut M."/>
            <person name="Henrissat B."/>
            <person name="Grigoriev I.V."/>
            <person name="Spatafora J.W."/>
            <person name="Aime M.C."/>
        </authorList>
    </citation>
    <scope>NUCLEOTIDE SEQUENCE [LARGE SCALE GENOMIC DNA]</scope>
    <source>
        <strain evidence="2 3">MCA 4718</strain>
    </source>
</reference>
<dbReference type="OrthoDB" id="2555027at2759"/>
<evidence type="ECO:0000256" key="1">
    <source>
        <dbReference type="SAM" id="MobiDB-lite"/>
    </source>
</evidence>
<feature type="region of interest" description="Disordered" evidence="1">
    <location>
        <begin position="140"/>
        <end position="179"/>
    </location>
</feature>